<dbReference type="SMART" id="SM00829">
    <property type="entry name" value="PKS_ER"/>
    <property type="match status" value="1"/>
</dbReference>
<dbReference type="Proteomes" id="UP000037405">
    <property type="component" value="Unassembled WGS sequence"/>
</dbReference>
<evidence type="ECO:0000313" key="6">
    <source>
        <dbReference type="Proteomes" id="UP000037405"/>
    </source>
</evidence>
<dbReference type="Gene3D" id="3.40.50.720">
    <property type="entry name" value="NAD(P)-binding Rossmann-like Domain"/>
    <property type="match status" value="1"/>
</dbReference>
<feature type="domain" description="Enoyl reductase (ER)" evidence="4">
    <location>
        <begin position="8"/>
        <end position="302"/>
    </location>
</feature>
<dbReference type="GO" id="GO:0046872">
    <property type="term" value="F:metal ion binding"/>
    <property type="evidence" value="ECO:0007669"/>
    <property type="project" value="UniProtKB-KW"/>
</dbReference>
<dbReference type="EMBL" id="LGUE01000004">
    <property type="protein sequence ID" value="KON84646.1"/>
    <property type="molecule type" value="Genomic_DNA"/>
</dbReference>
<proteinExistence type="predicted"/>
<dbReference type="InterPro" id="IPR036291">
    <property type="entry name" value="NAD(P)-bd_dom_sf"/>
</dbReference>
<dbReference type="AlphaFoldDB" id="A0A0M0G5B9"/>
<dbReference type="SUPFAM" id="SSF50129">
    <property type="entry name" value="GroES-like"/>
    <property type="match status" value="1"/>
</dbReference>
<comment type="caution">
    <text evidence="5">The sequence shown here is derived from an EMBL/GenBank/DDBJ whole genome shotgun (WGS) entry which is preliminary data.</text>
</comment>
<dbReference type="OrthoDB" id="9792162at2"/>
<dbReference type="STRING" id="189381.GCA_900166615_01587"/>
<dbReference type="Gene3D" id="3.90.180.10">
    <property type="entry name" value="Medium-chain alcohol dehydrogenases, catalytic domain"/>
    <property type="match status" value="2"/>
</dbReference>
<dbReference type="InterPro" id="IPR013154">
    <property type="entry name" value="ADH-like_N"/>
</dbReference>
<dbReference type="InterPro" id="IPR020843">
    <property type="entry name" value="ER"/>
</dbReference>
<evidence type="ECO:0000259" key="4">
    <source>
        <dbReference type="SMART" id="SM00829"/>
    </source>
</evidence>
<name>A0A0M0G5B9_9BACI</name>
<dbReference type="PATRIC" id="fig|189381.12.peg.2312"/>
<dbReference type="Pfam" id="PF08240">
    <property type="entry name" value="ADH_N"/>
    <property type="match status" value="1"/>
</dbReference>
<sequence length="316" mass="35434">MNTRLVLNAPRKLEWISEGDSVLSEDEIRVETHACGISIGAEMPQYLGTDPTDVEPVYPRKVGYESAGRVIQIGKSVTDFKVGDRVIAFYGQQTFGVTPSSKAVRIPADVEWKYALLNTLSCDAAKGVLKLNLSKEDRVLVTGAGTMGVLAIHFLKHHLGVRHVDVVEPDEARHPLPLRLGAARIYRSEAEIEDSYDAGLECSAHSAAFLTLMNVMKGEGTICVLSDGNRDEFTLPSAFFEKELRILASSDGYDYRKHGEWFFSTYEETPYLTDLFEREIIRDQVIACFEEMESIRPLKVFVDYKKDRGVNDERSD</sequence>
<protein>
    <submittedName>
        <fullName evidence="5">Alcohol dehydrogenase</fullName>
    </submittedName>
</protein>
<dbReference type="GO" id="GO:0016491">
    <property type="term" value="F:oxidoreductase activity"/>
    <property type="evidence" value="ECO:0007669"/>
    <property type="project" value="UniProtKB-KW"/>
</dbReference>
<dbReference type="SUPFAM" id="SSF51735">
    <property type="entry name" value="NAD(P)-binding Rossmann-fold domains"/>
    <property type="match status" value="1"/>
</dbReference>
<dbReference type="CDD" id="cd08255">
    <property type="entry name" value="2-desacetyl-2-hydroxyethyl_bacteriochlorophyllide_like"/>
    <property type="match status" value="1"/>
</dbReference>
<dbReference type="InterPro" id="IPR011032">
    <property type="entry name" value="GroES-like_sf"/>
</dbReference>
<keyword evidence="2" id="KW-0862">Zinc</keyword>
<evidence type="ECO:0000313" key="5">
    <source>
        <dbReference type="EMBL" id="KON84646.1"/>
    </source>
</evidence>
<dbReference type="PANTHER" id="PTHR43401">
    <property type="entry name" value="L-THREONINE 3-DEHYDROGENASE"/>
    <property type="match status" value="1"/>
</dbReference>
<keyword evidence="1" id="KW-0479">Metal-binding</keyword>
<evidence type="ECO:0000256" key="1">
    <source>
        <dbReference type="ARBA" id="ARBA00022723"/>
    </source>
</evidence>
<gene>
    <name evidence="5" type="ORF">AF331_11465</name>
</gene>
<evidence type="ECO:0000256" key="2">
    <source>
        <dbReference type="ARBA" id="ARBA00022833"/>
    </source>
</evidence>
<evidence type="ECO:0000256" key="3">
    <source>
        <dbReference type="ARBA" id="ARBA00023002"/>
    </source>
</evidence>
<keyword evidence="3" id="KW-0560">Oxidoreductase</keyword>
<dbReference type="RefSeq" id="WP_053428243.1">
    <property type="nucleotide sequence ID" value="NZ_JAUKEI010000002.1"/>
</dbReference>
<dbReference type="PANTHER" id="PTHR43401:SF2">
    <property type="entry name" value="L-THREONINE 3-DEHYDROGENASE"/>
    <property type="match status" value="1"/>
</dbReference>
<reference evidence="6" key="1">
    <citation type="submission" date="2015-07" db="EMBL/GenBank/DDBJ databases">
        <title>Fjat-14235 jcm11544.</title>
        <authorList>
            <person name="Liu B."/>
            <person name="Wang J."/>
            <person name="Zhu Y."/>
            <person name="Liu G."/>
            <person name="Chen Q."/>
            <person name="Chen Z."/>
            <person name="Lan J."/>
            <person name="Che J."/>
            <person name="Ge C."/>
            <person name="Shi H."/>
            <person name="Pan Z."/>
            <person name="Liu X."/>
        </authorList>
    </citation>
    <scope>NUCLEOTIDE SEQUENCE [LARGE SCALE GENOMIC DNA]</scope>
    <source>
        <strain evidence="6">JCM 11544</strain>
    </source>
</reference>
<keyword evidence="6" id="KW-1185">Reference proteome</keyword>
<dbReference type="InterPro" id="IPR050129">
    <property type="entry name" value="Zn_alcohol_dh"/>
</dbReference>
<accession>A0A0M0G5B9</accession>
<organism evidence="5 6">
    <name type="scientific">Rossellomorea marisflavi</name>
    <dbReference type="NCBI Taxonomy" id="189381"/>
    <lineage>
        <taxon>Bacteria</taxon>
        <taxon>Bacillati</taxon>
        <taxon>Bacillota</taxon>
        <taxon>Bacilli</taxon>
        <taxon>Bacillales</taxon>
        <taxon>Bacillaceae</taxon>
        <taxon>Rossellomorea</taxon>
    </lineage>
</organism>